<name>A0A5M6CHV8_9BACT</name>
<proteinExistence type="predicted"/>
<evidence type="ECO:0000313" key="1">
    <source>
        <dbReference type="EMBL" id="KAA5534808.1"/>
    </source>
</evidence>
<sequence>MDTAMIKEQLHNYIERADDKHLEAIYVLLEKEIDTDALRKELIQKERAKYLNGEEKSYSPEEVKAMALNKSERDAI</sequence>
<gene>
    <name evidence="1" type="ORF">F0919_09375</name>
</gene>
<organism evidence="1 2">
    <name type="scientific">Taibaiella lutea</name>
    <dbReference type="NCBI Taxonomy" id="2608001"/>
    <lineage>
        <taxon>Bacteria</taxon>
        <taxon>Pseudomonadati</taxon>
        <taxon>Bacteroidota</taxon>
        <taxon>Chitinophagia</taxon>
        <taxon>Chitinophagales</taxon>
        <taxon>Chitinophagaceae</taxon>
        <taxon>Taibaiella</taxon>
    </lineage>
</organism>
<protein>
    <recommendedName>
        <fullName evidence="3">Addiction module protein</fullName>
    </recommendedName>
</protein>
<accession>A0A5M6CHV8</accession>
<evidence type="ECO:0008006" key="3">
    <source>
        <dbReference type="Google" id="ProtNLM"/>
    </source>
</evidence>
<reference evidence="1 2" key="1">
    <citation type="submission" date="2019-09" db="EMBL/GenBank/DDBJ databases">
        <title>Genome sequence and assembly of Taibaiella sp.</title>
        <authorList>
            <person name="Chhetri G."/>
        </authorList>
    </citation>
    <scope>NUCLEOTIDE SEQUENCE [LARGE SCALE GENOMIC DNA]</scope>
    <source>
        <strain evidence="1 2">KVB11</strain>
    </source>
</reference>
<comment type="caution">
    <text evidence="1">The sequence shown here is derived from an EMBL/GenBank/DDBJ whole genome shotgun (WGS) entry which is preliminary data.</text>
</comment>
<dbReference type="EMBL" id="VWSH01000002">
    <property type="protein sequence ID" value="KAA5534808.1"/>
    <property type="molecule type" value="Genomic_DNA"/>
</dbReference>
<dbReference type="AlphaFoldDB" id="A0A5M6CHV8"/>
<keyword evidence="2" id="KW-1185">Reference proteome</keyword>
<evidence type="ECO:0000313" key="2">
    <source>
        <dbReference type="Proteomes" id="UP000323632"/>
    </source>
</evidence>
<dbReference type="Proteomes" id="UP000323632">
    <property type="component" value="Unassembled WGS sequence"/>
</dbReference>
<dbReference type="RefSeq" id="WP_150032487.1">
    <property type="nucleotide sequence ID" value="NZ_VWSH01000002.1"/>
</dbReference>